<evidence type="ECO:0000313" key="2">
    <source>
        <dbReference type="Proteomes" id="UP000799436"/>
    </source>
</evidence>
<sequence>MAGPLDLADPERSRIREAKEQDVSAMTEVFFRSFNAPFWQYFISDKIGRANGEQDIVWEKGNKIVGFARWVLPQRDGNLERKWPEMDPKDWDMEIFEKFFVEENRHEMMQTTPHWMLEMLDVQEPTKGTALAQVCSNGPYYKKRHAFTGEKDIDLPERPDAYGSYHCRSLIRKPQGQKAA</sequence>
<organism evidence="1 2">
    <name type="scientific">Teratosphaeria nubilosa</name>
    <dbReference type="NCBI Taxonomy" id="161662"/>
    <lineage>
        <taxon>Eukaryota</taxon>
        <taxon>Fungi</taxon>
        <taxon>Dikarya</taxon>
        <taxon>Ascomycota</taxon>
        <taxon>Pezizomycotina</taxon>
        <taxon>Dothideomycetes</taxon>
        <taxon>Dothideomycetidae</taxon>
        <taxon>Mycosphaerellales</taxon>
        <taxon>Teratosphaeriaceae</taxon>
        <taxon>Teratosphaeria</taxon>
    </lineage>
</organism>
<dbReference type="SUPFAM" id="SSF55729">
    <property type="entry name" value="Acyl-CoA N-acyltransferases (Nat)"/>
    <property type="match status" value="1"/>
</dbReference>
<evidence type="ECO:0008006" key="3">
    <source>
        <dbReference type="Google" id="ProtNLM"/>
    </source>
</evidence>
<dbReference type="AlphaFoldDB" id="A0A6G1LIF1"/>
<name>A0A6G1LIF1_9PEZI</name>
<protein>
    <recommendedName>
        <fullName evidence="3">N-acetyltransferase domain-containing protein</fullName>
    </recommendedName>
</protein>
<dbReference type="InterPro" id="IPR016181">
    <property type="entry name" value="Acyl_CoA_acyltransferase"/>
</dbReference>
<dbReference type="Proteomes" id="UP000799436">
    <property type="component" value="Unassembled WGS sequence"/>
</dbReference>
<dbReference type="Gene3D" id="3.40.630.30">
    <property type="match status" value="1"/>
</dbReference>
<keyword evidence="2" id="KW-1185">Reference proteome</keyword>
<reference evidence="1" key="1">
    <citation type="journal article" date="2020" name="Stud. Mycol.">
        <title>101 Dothideomycetes genomes: a test case for predicting lifestyles and emergence of pathogens.</title>
        <authorList>
            <person name="Haridas S."/>
            <person name="Albert R."/>
            <person name="Binder M."/>
            <person name="Bloem J."/>
            <person name="Labutti K."/>
            <person name="Salamov A."/>
            <person name="Andreopoulos B."/>
            <person name="Baker S."/>
            <person name="Barry K."/>
            <person name="Bills G."/>
            <person name="Bluhm B."/>
            <person name="Cannon C."/>
            <person name="Castanera R."/>
            <person name="Culley D."/>
            <person name="Daum C."/>
            <person name="Ezra D."/>
            <person name="Gonzalez J."/>
            <person name="Henrissat B."/>
            <person name="Kuo A."/>
            <person name="Liang C."/>
            <person name="Lipzen A."/>
            <person name="Lutzoni F."/>
            <person name="Magnuson J."/>
            <person name="Mondo S."/>
            <person name="Nolan M."/>
            <person name="Ohm R."/>
            <person name="Pangilinan J."/>
            <person name="Park H.-J."/>
            <person name="Ramirez L."/>
            <person name="Alfaro M."/>
            <person name="Sun H."/>
            <person name="Tritt A."/>
            <person name="Yoshinaga Y."/>
            <person name="Zwiers L.-H."/>
            <person name="Turgeon B."/>
            <person name="Goodwin S."/>
            <person name="Spatafora J."/>
            <person name="Crous P."/>
            <person name="Grigoriev I."/>
        </authorList>
    </citation>
    <scope>NUCLEOTIDE SEQUENCE</scope>
    <source>
        <strain evidence="1">CBS 116005</strain>
    </source>
</reference>
<dbReference type="OrthoDB" id="2115692at2759"/>
<gene>
    <name evidence="1" type="ORF">EJ03DRAFT_348587</name>
</gene>
<proteinExistence type="predicted"/>
<accession>A0A6G1LIF1</accession>
<dbReference type="EMBL" id="ML995814">
    <property type="protein sequence ID" value="KAF2772636.1"/>
    <property type="molecule type" value="Genomic_DNA"/>
</dbReference>
<evidence type="ECO:0000313" key="1">
    <source>
        <dbReference type="EMBL" id="KAF2772636.1"/>
    </source>
</evidence>